<dbReference type="InterPro" id="IPR050189">
    <property type="entry name" value="MFS_Efflux_Transporters"/>
</dbReference>
<evidence type="ECO:0000259" key="7">
    <source>
        <dbReference type="PROSITE" id="PS50850"/>
    </source>
</evidence>
<feature type="transmembrane region" description="Helical" evidence="6">
    <location>
        <begin position="74"/>
        <end position="95"/>
    </location>
</feature>
<comment type="caution">
    <text evidence="8">The sequence shown here is derived from an EMBL/GenBank/DDBJ whole genome shotgun (WGS) entry which is preliminary data.</text>
</comment>
<dbReference type="SUPFAM" id="SSF103473">
    <property type="entry name" value="MFS general substrate transporter"/>
    <property type="match status" value="1"/>
</dbReference>
<evidence type="ECO:0000256" key="2">
    <source>
        <dbReference type="ARBA" id="ARBA00022475"/>
    </source>
</evidence>
<sequence>MQKIIACVLPSLYLYHPFHLYELQMTESLSLSSDDRLPVAGLLALAMTGFLCIMTETLPAGLLPEISAGLHVSAAYAGQMVTAYAVGSLSAAIPLTLATQRWRRRAVLLLAILGFLMFNSITALSSNYWLTLVARYCAGAAAGLAWALLAGYARRMVTRPQQGRALAIAMVGTPIALSLGVPAGTWLGAALGWRLAFGVMSAFTLLLVGWVLATVPDFPGTPHTERLPFRHVLMTPGVRSVLGVVMMWMFAHNILYTYIVPFLVPSGLAGEADLVLLVFGMAALGGIGLIGRLVDHVLRAAVLVSLAVFALVCVAFAVGANSPAVIWAGVTIWGLTFGGAATLLQTALADAAGEGTDVALSMNVVAWNSAIAGGGLLGGALLDLWGASSFPWAMLSLLLCGFGIAWQACSHGFPAGHRLAPRHAESP</sequence>
<evidence type="ECO:0000256" key="5">
    <source>
        <dbReference type="ARBA" id="ARBA00023136"/>
    </source>
</evidence>
<dbReference type="Gene3D" id="1.20.1250.20">
    <property type="entry name" value="MFS general substrate transporter like domains"/>
    <property type="match status" value="1"/>
</dbReference>
<feature type="transmembrane region" description="Helical" evidence="6">
    <location>
        <begin position="272"/>
        <end position="290"/>
    </location>
</feature>
<keyword evidence="4 6" id="KW-1133">Transmembrane helix</keyword>
<feature type="transmembrane region" description="Helical" evidence="6">
    <location>
        <begin position="165"/>
        <end position="189"/>
    </location>
</feature>
<feature type="transmembrane region" description="Helical" evidence="6">
    <location>
        <begin position="195"/>
        <end position="215"/>
    </location>
</feature>
<dbReference type="Proteomes" id="UP001065047">
    <property type="component" value="Unassembled WGS sequence"/>
</dbReference>
<dbReference type="PROSITE" id="PS50850">
    <property type="entry name" value="MFS"/>
    <property type="match status" value="1"/>
</dbReference>
<dbReference type="Pfam" id="PF07690">
    <property type="entry name" value="MFS_1"/>
    <property type="match status" value="1"/>
</dbReference>
<feature type="transmembrane region" description="Helical" evidence="6">
    <location>
        <begin position="107"/>
        <end position="126"/>
    </location>
</feature>
<proteinExistence type="predicted"/>
<keyword evidence="9" id="KW-1185">Reference proteome</keyword>
<feature type="transmembrane region" description="Helical" evidence="6">
    <location>
        <begin position="390"/>
        <end position="409"/>
    </location>
</feature>
<keyword evidence="2" id="KW-1003">Cell membrane</keyword>
<evidence type="ECO:0000313" key="8">
    <source>
        <dbReference type="EMBL" id="GBQ76883.1"/>
    </source>
</evidence>
<evidence type="ECO:0000256" key="6">
    <source>
        <dbReference type="SAM" id="Phobius"/>
    </source>
</evidence>
<dbReference type="CDD" id="cd17324">
    <property type="entry name" value="MFS_NepI_like"/>
    <property type="match status" value="1"/>
</dbReference>
<feature type="transmembrane region" description="Helical" evidence="6">
    <location>
        <begin position="365"/>
        <end position="384"/>
    </location>
</feature>
<feature type="transmembrane region" description="Helical" evidence="6">
    <location>
        <begin position="297"/>
        <end position="318"/>
    </location>
</feature>
<keyword evidence="5 6" id="KW-0472">Membrane</keyword>
<keyword evidence="3 6" id="KW-0812">Transmembrane</keyword>
<dbReference type="EMBL" id="BAPF01000005">
    <property type="protein sequence ID" value="GBQ76883.1"/>
    <property type="molecule type" value="Genomic_DNA"/>
</dbReference>
<feature type="transmembrane region" description="Helical" evidence="6">
    <location>
        <begin position="236"/>
        <end position="260"/>
    </location>
</feature>
<evidence type="ECO:0000313" key="9">
    <source>
        <dbReference type="Proteomes" id="UP001065047"/>
    </source>
</evidence>
<evidence type="ECO:0000256" key="3">
    <source>
        <dbReference type="ARBA" id="ARBA00022692"/>
    </source>
</evidence>
<evidence type="ECO:0000256" key="1">
    <source>
        <dbReference type="ARBA" id="ARBA00004651"/>
    </source>
</evidence>
<feature type="transmembrane region" description="Helical" evidence="6">
    <location>
        <begin position="132"/>
        <end position="153"/>
    </location>
</feature>
<feature type="transmembrane region" description="Helical" evidence="6">
    <location>
        <begin position="39"/>
        <end position="62"/>
    </location>
</feature>
<accession>A0ABQ0PNU7</accession>
<feature type="domain" description="Major facilitator superfamily (MFS) profile" evidence="7">
    <location>
        <begin position="41"/>
        <end position="427"/>
    </location>
</feature>
<name>A0ABQ0PNU7_9PROT</name>
<evidence type="ECO:0000256" key="4">
    <source>
        <dbReference type="ARBA" id="ARBA00022989"/>
    </source>
</evidence>
<feature type="transmembrane region" description="Helical" evidence="6">
    <location>
        <begin position="324"/>
        <end position="344"/>
    </location>
</feature>
<gene>
    <name evidence="8" type="ORF">AA14337_0643</name>
</gene>
<comment type="subcellular location">
    <subcellularLocation>
        <location evidence="1">Cell membrane</location>
        <topology evidence="1">Multi-pass membrane protein</topology>
    </subcellularLocation>
</comment>
<dbReference type="InterPro" id="IPR020846">
    <property type="entry name" value="MFS_dom"/>
</dbReference>
<reference evidence="8" key="1">
    <citation type="submission" date="2013-04" db="EMBL/GenBank/DDBJ databases">
        <title>The genome sequencing project of 58 acetic acid bacteria.</title>
        <authorList>
            <person name="Okamoto-Kainuma A."/>
            <person name="Ishikawa M."/>
            <person name="Umino S."/>
            <person name="Koizumi Y."/>
            <person name="Shiwa Y."/>
            <person name="Yoshikawa H."/>
            <person name="Matsutani M."/>
            <person name="Matsushita K."/>
        </authorList>
    </citation>
    <scope>NUCLEOTIDE SEQUENCE</scope>
    <source>
        <strain evidence="8">DSM 14337</strain>
    </source>
</reference>
<dbReference type="InterPro" id="IPR036259">
    <property type="entry name" value="MFS_trans_sf"/>
</dbReference>
<dbReference type="PANTHER" id="PTHR43124">
    <property type="entry name" value="PURINE EFFLUX PUMP PBUE"/>
    <property type="match status" value="1"/>
</dbReference>
<organism evidence="8 9">
    <name type="scientific">Acetobacter malorum DSM 14337</name>
    <dbReference type="NCBI Taxonomy" id="1307910"/>
    <lineage>
        <taxon>Bacteria</taxon>
        <taxon>Pseudomonadati</taxon>
        <taxon>Pseudomonadota</taxon>
        <taxon>Alphaproteobacteria</taxon>
        <taxon>Acetobacterales</taxon>
        <taxon>Acetobacteraceae</taxon>
        <taxon>Acetobacter</taxon>
    </lineage>
</organism>
<dbReference type="InterPro" id="IPR011701">
    <property type="entry name" value="MFS"/>
</dbReference>
<dbReference type="PANTHER" id="PTHR43124:SF3">
    <property type="entry name" value="CHLORAMPHENICOL EFFLUX PUMP RV0191"/>
    <property type="match status" value="1"/>
</dbReference>
<protein>
    <submittedName>
        <fullName evidence="8">Arabinose efflux permease</fullName>
    </submittedName>
</protein>